<feature type="region of interest" description="Disordered" evidence="4">
    <location>
        <begin position="96"/>
        <end position="138"/>
    </location>
</feature>
<dbReference type="Proteomes" id="UP000007797">
    <property type="component" value="Unassembled WGS sequence"/>
</dbReference>
<dbReference type="Gene3D" id="3.50.50.60">
    <property type="entry name" value="FAD/NAD(P)-binding domain"/>
    <property type="match status" value="1"/>
</dbReference>
<name>F4Q5Y9_CACFS</name>
<dbReference type="GO" id="GO:0044550">
    <property type="term" value="P:secondary metabolite biosynthetic process"/>
    <property type="evidence" value="ECO:0007669"/>
    <property type="project" value="TreeGrafter"/>
</dbReference>
<evidence type="ECO:0000256" key="2">
    <source>
        <dbReference type="ARBA" id="ARBA00022827"/>
    </source>
</evidence>
<sequence length="581" mass="64233">MDADDDNDVMVAILSMLLLSLLLSLCYASAPYVSLLLFNLYTTTTTAVTIDTTLSSSSVQRHRQTGSRIDNFGTIVQVNSKRTYDCGLTLNTSSKRAFSSGASTSSSTIASPNASSTSTTSNNTISDQKQQQQQQTHATTTSTAYIGYKDKKILIHGNDVGGVSLALFLKKKGISSELIETKPIISSASSSSAISCYTPTFQSLDRGYFISFSNASILKKYGVFDNIHRKGFNINNQLTVSRDGDKYGSLAYEKCSPSDSPIRLPFTMTESALIESLLSECLQTPQLGEGTVRIRKQKIRSIEQQPQQQQNNNNKDGKALVSFMDTGSRIGYDLVVGADPFDYHHSHTVNANTPPNTTVSHIRQYILNRVPQTKESYTLYQFSTIANRPPVFPAMVLRQFAKDKRMLAFPLPNERVAISGAFIRPPNTAQDPDNGRNKVYHTMCDFEDLGAHTVVALQDSAPENMKLERFDPIRLKDFVSGNIALMGEAADKFTLGSIESYSAAIEDANELAEILSTSNPNQIEQSLARYNQQRQTRLSTIANAILEQDTFTFKGGWKITMLGTLYLKYFFAQFNQSKLVK</sequence>
<dbReference type="GeneID" id="14868664"/>
<evidence type="ECO:0000256" key="1">
    <source>
        <dbReference type="ARBA" id="ARBA00022630"/>
    </source>
</evidence>
<keyword evidence="3" id="KW-0560">Oxidoreductase</keyword>
<dbReference type="InterPro" id="IPR051104">
    <property type="entry name" value="FAD_monoxygenase"/>
</dbReference>
<organism evidence="5 6">
    <name type="scientific">Cavenderia fasciculata</name>
    <name type="common">Slime mold</name>
    <name type="synonym">Dictyostelium fasciculatum</name>
    <dbReference type="NCBI Taxonomy" id="261658"/>
    <lineage>
        <taxon>Eukaryota</taxon>
        <taxon>Amoebozoa</taxon>
        <taxon>Evosea</taxon>
        <taxon>Eumycetozoa</taxon>
        <taxon>Dictyostelia</taxon>
        <taxon>Acytosteliales</taxon>
        <taxon>Cavenderiaceae</taxon>
        <taxon>Cavenderia</taxon>
    </lineage>
</organism>
<dbReference type="PANTHER" id="PTHR46720:SF3">
    <property type="entry name" value="FAD-BINDING DOMAIN-CONTAINING PROTEIN-RELATED"/>
    <property type="match status" value="1"/>
</dbReference>
<dbReference type="OrthoDB" id="16820at2759"/>
<evidence type="ECO:0000313" key="6">
    <source>
        <dbReference type="Proteomes" id="UP000007797"/>
    </source>
</evidence>
<evidence type="ECO:0000256" key="4">
    <source>
        <dbReference type="SAM" id="MobiDB-lite"/>
    </source>
</evidence>
<dbReference type="PANTHER" id="PTHR46720">
    <property type="entry name" value="HYDROXYLASE, PUTATIVE (AFU_ORTHOLOGUE AFUA_3G01460)-RELATED"/>
    <property type="match status" value="1"/>
</dbReference>
<dbReference type="AlphaFoldDB" id="F4Q5Y9"/>
<accession>F4Q5Y9</accession>
<gene>
    <name evidence="5" type="ORF">DFA_08393</name>
</gene>
<protein>
    <recommendedName>
        <fullName evidence="7">FAD-binding domain-containing protein</fullName>
    </recommendedName>
</protein>
<dbReference type="SUPFAM" id="SSF51905">
    <property type="entry name" value="FAD/NAD(P)-binding domain"/>
    <property type="match status" value="1"/>
</dbReference>
<evidence type="ECO:0000313" key="5">
    <source>
        <dbReference type="EMBL" id="EGG17398.1"/>
    </source>
</evidence>
<evidence type="ECO:0008006" key="7">
    <source>
        <dbReference type="Google" id="ProtNLM"/>
    </source>
</evidence>
<proteinExistence type="predicted"/>
<evidence type="ECO:0000256" key="3">
    <source>
        <dbReference type="ARBA" id="ARBA00023002"/>
    </source>
</evidence>
<dbReference type="KEGG" id="dfa:DFA_08393"/>
<reference evidence="6" key="1">
    <citation type="journal article" date="2011" name="Genome Res.">
        <title>Phylogeny-wide analysis of social amoeba genomes highlights ancient origins for complex intercellular communication.</title>
        <authorList>
            <person name="Heidel A.J."/>
            <person name="Lawal H.M."/>
            <person name="Felder M."/>
            <person name="Schilde C."/>
            <person name="Helps N.R."/>
            <person name="Tunggal B."/>
            <person name="Rivero F."/>
            <person name="John U."/>
            <person name="Schleicher M."/>
            <person name="Eichinger L."/>
            <person name="Platzer M."/>
            <person name="Noegel A.A."/>
            <person name="Schaap P."/>
            <person name="Gloeckner G."/>
        </authorList>
    </citation>
    <scope>NUCLEOTIDE SEQUENCE [LARGE SCALE GENOMIC DNA]</scope>
    <source>
        <strain evidence="6">SH3</strain>
    </source>
</reference>
<keyword evidence="1" id="KW-0285">Flavoprotein</keyword>
<keyword evidence="2" id="KW-0274">FAD</keyword>
<dbReference type="RefSeq" id="XP_004355882.1">
    <property type="nucleotide sequence ID" value="XM_004355829.1"/>
</dbReference>
<dbReference type="OMA" id="THECSKP"/>
<keyword evidence="6" id="KW-1185">Reference proteome</keyword>
<dbReference type="GO" id="GO:0016491">
    <property type="term" value="F:oxidoreductase activity"/>
    <property type="evidence" value="ECO:0007669"/>
    <property type="project" value="UniProtKB-KW"/>
</dbReference>
<dbReference type="InterPro" id="IPR036188">
    <property type="entry name" value="FAD/NAD-bd_sf"/>
</dbReference>
<dbReference type="EMBL" id="GL883021">
    <property type="protein sequence ID" value="EGG17398.1"/>
    <property type="molecule type" value="Genomic_DNA"/>
</dbReference>